<evidence type="ECO:0000256" key="1">
    <source>
        <dbReference type="SAM" id="MobiDB-lite"/>
    </source>
</evidence>
<organism evidence="2 3">
    <name type="scientific">Ilex paraguariensis</name>
    <name type="common">yerba mate</name>
    <dbReference type="NCBI Taxonomy" id="185542"/>
    <lineage>
        <taxon>Eukaryota</taxon>
        <taxon>Viridiplantae</taxon>
        <taxon>Streptophyta</taxon>
        <taxon>Embryophyta</taxon>
        <taxon>Tracheophyta</taxon>
        <taxon>Spermatophyta</taxon>
        <taxon>Magnoliopsida</taxon>
        <taxon>eudicotyledons</taxon>
        <taxon>Gunneridae</taxon>
        <taxon>Pentapetalae</taxon>
        <taxon>asterids</taxon>
        <taxon>campanulids</taxon>
        <taxon>Aquifoliales</taxon>
        <taxon>Aquifoliaceae</taxon>
        <taxon>Ilex</taxon>
    </lineage>
</organism>
<dbReference type="AlphaFoldDB" id="A0ABC8R116"/>
<name>A0ABC8R116_9AQUA</name>
<gene>
    <name evidence="2" type="ORF">ILEXP_LOCUS5852</name>
</gene>
<proteinExistence type="predicted"/>
<feature type="region of interest" description="Disordered" evidence="1">
    <location>
        <begin position="151"/>
        <end position="181"/>
    </location>
</feature>
<dbReference type="EMBL" id="CAUOFW020000897">
    <property type="protein sequence ID" value="CAK9138503.1"/>
    <property type="molecule type" value="Genomic_DNA"/>
</dbReference>
<protein>
    <submittedName>
        <fullName evidence="2">Uncharacterized protein</fullName>
    </submittedName>
</protein>
<comment type="caution">
    <text evidence="2">The sequence shown here is derived from an EMBL/GenBank/DDBJ whole genome shotgun (WGS) entry which is preliminary data.</text>
</comment>
<accession>A0ABC8R116</accession>
<sequence>MLTGEEEMQSPITLDEEASISRVVLTETTVQTSTSLAFISQEGTGGVNQGGKVPKGHQGADDGRGSHFGELVVLENKLGNVAHGRATHVLGEQGRTKEKTREPTVSGEQALGAFVGHARGRHSGATLSSLGEHNVRVMGQRSGQRKVLASGVLGSPLGKGKEREEEPLGATSMGETIGRAT</sequence>
<evidence type="ECO:0000313" key="2">
    <source>
        <dbReference type="EMBL" id="CAK9138503.1"/>
    </source>
</evidence>
<dbReference type="Proteomes" id="UP001642360">
    <property type="component" value="Unassembled WGS sequence"/>
</dbReference>
<feature type="region of interest" description="Disordered" evidence="1">
    <location>
        <begin position="41"/>
        <end position="63"/>
    </location>
</feature>
<reference evidence="2 3" key="1">
    <citation type="submission" date="2024-02" db="EMBL/GenBank/DDBJ databases">
        <authorList>
            <person name="Vignale AGUSTIN F."/>
            <person name="Sosa J E."/>
            <person name="Modenutti C."/>
        </authorList>
    </citation>
    <scope>NUCLEOTIDE SEQUENCE [LARGE SCALE GENOMIC DNA]</scope>
</reference>
<keyword evidence="3" id="KW-1185">Reference proteome</keyword>
<evidence type="ECO:0000313" key="3">
    <source>
        <dbReference type="Proteomes" id="UP001642360"/>
    </source>
</evidence>